<evidence type="ECO:0000313" key="4">
    <source>
        <dbReference type="Proteomes" id="UP000572817"/>
    </source>
</evidence>
<dbReference type="InterPro" id="IPR035940">
    <property type="entry name" value="CAP_sf"/>
</dbReference>
<keyword evidence="4" id="KW-1185">Reference proteome</keyword>
<accession>A0A8H4J7V6</accession>
<dbReference type="EMBL" id="WWBZ02000001">
    <property type="protein sequence ID" value="KAF4313549.1"/>
    <property type="molecule type" value="Genomic_DNA"/>
</dbReference>
<name>A0A8H4J7V6_9PEZI</name>
<organism evidence="3 4">
    <name type="scientific">Botryosphaeria dothidea</name>
    <dbReference type="NCBI Taxonomy" id="55169"/>
    <lineage>
        <taxon>Eukaryota</taxon>
        <taxon>Fungi</taxon>
        <taxon>Dikarya</taxon>
        <taxon>Ascomycota</taxon>
        <taxon>Pezizomycotina</taxon>
        <taxon>Dothideomycetes</taxon>
        <taxon>Dothideomycetes incertae sedis</taxon>
        <taxon>Botryosphaeriales</taxon>
        <taxon>Botryosphaeriaceae</taxon>
        <taxon>Botryosphaeria</taxon>
    </lineage>
</organism>
<evidence type="ECO:0000313" key="3">
    <source>
        <dbReference type="EMBL" id="KAF4313549.1"/>
    </source>
</evidence>
<evidence type="ECO:0000259" key="2">
    <source>
        <dbReference type="SMART" id="SM00198"/>
    </source>
</evidence>
<reference evidence="3" key="1">
    <citation type="submission" date="2020-04" db="EMBL/GenBank/DDBJ databases">
        <title>Genome Assembly and Annotation of Botryosphaeria dothidea sdau 11-99, a Latent Pathogen of Apple Fruit Ring Rot in China.</title>
        <authorList>
            <person name="Yu C."/>
            <person name="Diao Y."/>
            <person name="Lu Q."/>
            <person name="Zhao J."/>
            <person name="Cui S."/>
            <person name="Peng C."/>
            <person name="He B."/>
            <person name="Liu H."/>
        </authorList>
    </citation>
    <scope>NUCLEOTIDE SEQUENCE [LARGE SCALE GENOMIC DNA]</scope>
    <source>
        <strain evidence="3">Sdau11-99</strain>
    </source>
</reference>
<dbReference type="InterPro" id="IPR018244">
    <property type="entry name" value="Allrgn_V5/Tpx1_CS"/>
</dbReference>
<dbReference type="InterPro" id="IPR001283">
    <property type="entry name" value="CRISP-related"/>
</dbReference>
<comment type="caution">
    <text evidence="3">The sequence shown here is derived from an EMBL/GenBank/DDBJ whole genome shotgun (WGS) entry which is preliminary data.</text>
</comment>
<dbReference type="Pfam" id="PF00188">
    <property type="entry name" value="CAP"/>
    <property type="match status" value="1"/>
</dbReference>
<proteinExistence type="predicted"/>
<dbReference type="InterPro" id="IPR014044">
    <property type="entry name" value="CAP_dom"/>
</dbReference>
<dbReference type="PROSITE" id="PS01009">
    <property type="entry name" value="CRISP_1"/>
    <property type="match status" value="1"/>
</dbReference>
<feature type="signal peptide" evidence="1">
    <location>
        <begin position="1"/>
        <end position="17"/>
    </location>
</feature>
<dbReference type="Proteomes" id="UP000572817">
    <property type="component" value="Unassembled WGS sequence"/>
</dbReference>
<evidence type="ECO:0000256" key="1">
    <source>
        <dbReference type="SAM" id="SignalP"/>
    </source>
</evidence>
<feature type="domain" description="SCP" evidence="2">
    <location>
        <begin position="187"/>
        <end position="346"/>
    </location>
</feature>
<gene>
    <name evidence="3" type="ORF">GTA08_BOTSDO00233</name>
</gene>
<dbReference type="GO" id="GO:0005576">
    <property type="term" value="C:extracellular region"/>
    <property type="evidence" value="ECO:0007669"/>
    <property type="project" value="InterPro"/>
</dbReference>
<protein>
    <recommendedName>
        <fullName evidence="2">SCP domain-containing protein</fullName>
    </recommendedName>
</protein>
<feature type="chain" id="PRO_5034288375" description="SCP domain-containing protein" evidence="1">
    <location>
        <begin position="18"/>
        <end position="369"/>
    </location>
</feature>
<sequence>MRFSTFLLSGMATMAMAAPLVVTRTATAVVTVTVPAPPVQPNRNLVAVTITSVVTATAPAMSAASQVASAPVQVITVLPAPSSQASSFFWSEIGGGTAPAKSSVEHTSSSFPHVVPDLTFPSTSEDSFVYSTFSNSYVSKLVAAPTPSSYSQGPSNADDSDLGFDENNMAHECQTYFQDDLHIKLCTDSLIAHNRHRKNHTVPAIHWDTGLFLSASAVAATCNFSHSMDVNGGGYGQNLQIGTPIDNIQAAITNSWYNSEVELFPDSDYGQPTPLSMNDNGLWERYGHFTQLIWAASTKVGCAVQSCDQLKCNPNNGGCPSSGFMGSNYGHSLTVCNYLAPGNFKGYFAGNVTRAQPGTLDYGTYTVKE</sequence>
<dbReference type="AlphaFoldDB" id="A0A8H4J7V6"/>
<dbReference type="PANTHER" id="PTHR10334">
    <property type="entry name" value="CYSTEINE-RICH SECRETORY PROTEIN-RELATED"/>
    <property type="match status" value="1"/>
</dbReference>
<dbReference type="SMART" id="SM00198">
    <property type="entry name" value="SCP"/>
    <property type="match status" value="1"/>
</dbReference>
<dbReference type="Gene3D" id="3.40.33.10">
    <property type="entry name" value="CAP"/>
    <property type="match status" value="1"/>
</dbReference>
<dbReference type="SUPFAM" id="SSF55797">
    <property type="entry name" value="PR-1-like"/>
    <property type="match status" value="1"/>
</dbReference>
<keyword evidence="1" id="KW-0732">Signal</keyword>
<dbReference type="OrthoDB" id="337038at2759"/>
<dbReference type="PRINTS" id="PR00837">
    <property type="entry name" value="V5TPXLIKE"/>
</dbReference>